<dbReference type="EMBL" id="BSET01000001">
    <property type="protein sequence ID" value="GLK01300.1"/>
    <property type="molecule type" value="Genomic_DNA"/>
</dbReference>
<sequence>MSLTGCLAGSAEVADFTREFADAPAVERLDLSTADNMPFTGGVGGTVFLRPDLDDAQRRAFSEDVRGFGEDLIGDASDPRYRIDLDADGWRFPVLIDRPANEDVLDLVENYHSDSRVVSGAVRSSDSRRTVDHVSLVVAAPTDVFALFAESEKALPAAARNAALTVETPGDASVAVHVEGRPGPWLQTAREVYGGILAALPLRAFRVSATELTLKVPDENDAGAAATLAASLLDGAPVDVFVQSDLVTLAPGASGATTRALLSGLDAAAHTGLLAVWTDDRTASFRFDSRESAGTFGAALSDAPEAAEFSTLEVTVGPADAPSLRVTATPDDLAERLSLVNALAADDGVTSVSTVQGISLDLGLRTPPSESALVSSARALRALSDGNERVCVEWPGDTLCFSAARAGDPAEIRDATPQKRAFLEAWNDAA</sequence>
<dbReference type="AlphaFoldDB" id="A0A9W6HRY4"/>
<gene>
    <name evidence="1" type="ORF">GCM10017596_10150</name>
</gene>
<reference evidence="1" key="1">
    <citation type="journal article" date="2014" name="Int. J. Syst. Evol. Microbiol.">
        <title>Complete genome sequence of Corynebacterium casei LMG S-19264T (=DSM 44701T), isolated from a smear-ripened cheese.</title>
        <authorList>
            <consortium name="US DOE Joint Genome Institute (JGI-PGF)"/>
            <person name="Walter F."/>
            <person name="Albersmeier A."/>
            <person name="Kalinowski J."/>
            <person name="Ruckert C."/>
        </authorList>
    </citation>
    <scope>NUCLEOTIDE SEQUENCE</scope>
    <source>
        <strain evidence="1">VKM Ac-1958</strain>
    </source>
</reference>
<evidence type="ECO:0000313" key="2">
    <source>
        <dbReference type="Proteomes" id="UP001142325"/>
    </source>
</evidence>
<organism evidence="1 2">
    <name type="scientific">Microbacterium keratanolyticum</name>
    <dbReference type="NCBI Taxonomy" id="67574"/>
    <lineage>
        <taxon>Bacteria</taxon>
        <taxon>Bacillati</taxon>
        <taxon>Actinomycetota</taxon>
        <taxon>Actinomycetes</taxon>
        <taxon>Micrococcales</taxon>
        <taxon>Microbacteriaceae</taxon>
        <taxon>Microbacterium</taxon>
    </lineage>
</organism>
<protein>
    <submittedName>
        <fullName evidence="1">Uncharacterized protein</fullName>
    </submittedName>
</protein>
<proteinExistence type="predicted"/>
<evidence type="ECO:0000313" key="1">
    <source>
        <dbReference type="EMBL" id="GLK01300.1"/>
    </source>
</evidence>
<accession>A0A9W6HRY4</accession>
<keyword evidence="2" id="KW-1185">Reference proteome</keyword>
<reference evidence="1" key="2">
    <citation type="submission" date="2023-01" db="EMBL/GenBank/DDBJ databases">
        <authorList>
            <person name="Sun Q."/>
            <person name="Evtushenko L."/>
        </authorList>
    </citation>
    <scope>NUCLEOTIDE SEQUENCE</scope>
    <source>
        <strain evidence="1">VKM Ac-1958</strain>
    </source>
</reference>
<name>A0A9W6HRY4_9MICO</name>
<comment type="caution">
    <text evidence="1">The sequence shown here is derived from an EMBL/GenBank/DDBJ whole genome shotgun (WGS) entry which is preliminary data.</text>
</comment>
<dbReference type="Proteomes" id="UP001142325">
    <property type="component" value="Unassembled WGS sequence"/>
</dbReference>